<dbReference type="SUPFAM" id="SSF56112">
    <property type="entry name" value="Protein kinase-like (PK-like)"/>
    <property type="match status" value="1"/>
</dbReference>
<dbReference type="InterPro" id="IPR011009">
    <property type="entry name" value="Kinase-like_dom_sf"/>
</dbReference>
<dbReference type="STRING" id="649639.Bcell_0299"/>
<dbReference type="HOGENOM" id="CLU_061172_2_1_9"/>
<dbReference type="eggNOG" id="COG3570">
    <property type="taxonomic scope" value="Bacteria"/>
</dbReference>
<name>E6TV02_EVAC2</name>
<dbReference type="GO" id="GO:0019748">
    <property type="term" value="P:secondary metabolic process"/>
    <property type="evidence" value="ECO:0007669"/>
    <property type="project" value="InterPro"/>
</dbReference>
<dbReference type="RefSeq" id="WP_013486926.1">
    <property type="nucleotide sequence ID" value="NC_014829.1"/>
</dbReference>
<dbReference type="Gene3D" id="3.90.1200.10">
    <property type="match status" value="1"/>
</dbReference>
<accession>E6TV02</accession>
<protein>
    <submittedName>
        <fullName evidence="1">Aminoglycoside/hydroxyurea antibiotic resistance kinase</fullName>
    </submittedName>
</protein>
<organism evidence="1 2">
    <name type="scientific">Evansella cellulosilytica (strain ATCC 21833 / DSM 2522 / FERM P-1141 / JCM 9156 / N-4)</name>
    <name type="common">Bacillus cellulosilyticus</name>
    <dbReference type="NCBI Taxonomy" id="649639"/>
    <lineage>
        <taxon>Bacteria</taxon>
        <taxon>Bacillati</taxon>
        <taxon>Bacillota</taxon>
        <taxon>Bacilli</taxon>
        <taxon>Bacillales</taxon>
        <taxon>Bacillaceae</taxon>
        <taxon>Evansella</taxon>
    </lineage>
</organism>
<proteinExistence type="predicted"/>
<dbReference type="KEGG" id="bco:Bcell_0299"/>
<dbReference type="GO" id="GO:0016301">
    <property type="term" value="F:kinase activity"/>
    <property type="evidence" value="ECO:0007669"/>
    <property type="project" value="UniProtKB-KW"/>
</dbReference>
<evidence type="ECO:0000313" key="1">
    <source>
        <dbReference type="EMBL" id="ADU28585.1"/>
    </source>
</evidence>
<reference evidence="1" key="1">
    <citation type="submission" date="2010-12" db="EMBL/GenBank/DDBJ databases">
        <title>Complete sequence of Bacillus cellulosilyticus DSM 2522.</title>
        <authorList>
            <consortium name="US DOE Joint Genome Institute"/>
            <person name="Lucas S."/>
            <person name="Copeland A."/>
            <person name="Lapidus A."/>
            <person name="Cheng J.-F."/>
            <person name="Bruce D."/>
            <person name="Goodwin L."/>
            <person name="Pitluck S."/>
            <person name="Chertkov O."/>
            <person name="Detter J.C."/>
            <person name="Han C."/>
            <person name="Tapia R."/>
            <person name="Land M."/>
            <person name="Hauser L."/>
            <person name="Jeffries C."/>
            <person name="Kyrpides N."/>
            <person name="Ivanova N."/>
            <person name="Mikhailova N."/>
            <person name="Brumm P."/>
            <person name="Mead D."/>
            <person name="Woyke T."/>
        </authorList>
    </citation>
    <scope>NUCLEOTIDE SEQUENCE [LARGE SCALE GENOMIC DNA]</scope>
    <source>
        <strain evidence="1">DSM 2522</strain>
    </source>
</reference>
<dbReference type="AlphaFoldDB" id="E6TV02"/>
<gene>
    <name evidence="1" type="ordered locus">Bcell_0299</name>
</gene>
<dbReference type="OrthoDB" id="179394at2"/>
<dbReference type="EMBL" id="CP002394">
    <property type="protein sequence ID" value="ADU28585.1"/>
    <property type="molecule type" value="Genomic_DNA"/>
</dbReference>
<dbReference type="GO" id="GO:0016773">
    <property type="term" value="F:phosphotransferase activity, alcohol group as acceptor"/>
    <property type="evidence" value="ECO:0007669"/>
    <property type="project" value="InterPro"/>
</dbReference>
<keyword evidence="2" id="KW-1185">Reference proteome</keyword>
<dbReference type="InterPro" id="IPR006748">
    <property type="entry name" value="NH2Glyco/OHUrea_AB-resist_kin"/>
</dbReference>
<dbReference type="Pfam" id="PF04655">
    <property type="entry name" value="APH_6_hur"/>
    <property type="match status" value="1"/>
</dbReference>
<sequence length="291" mass="33279">MDQSFQDIIVGVHGEKGKEWLTHFSTLKKEVEDRFEINIEETFKLSYNFVAKAVHRKTKAPVVVKMGVPNEELTLEMLALQAFNGRGAISLIDKDDSLGAFLLPYIQGEQHGSLTNVEATIAVMKDLPIIEKQIDHFPTVHKLFQAFHKHRVRNGGTSGVIDPVIFHEAERMVDDLLSSEKYRCLLHGDLHGGNIMHDRLQWIMLDPKGVAGEREFEPAQFFLNAPLDLLANSKVMDGWLRKFESTLHLERNRVLAWAFCKGVLSSVWSIESNEQNWQWAIKRAEIIKSYM</sequence>
<keyword evidence="1" id="KW-0808">Transferase</keyword>
<evidence type="ECO:0000313" key="2">
    <source>
        <dbReference type="Proteomes" id="UP000001401"/>
    </source>
</evidence>
<dbReference type="Proteomes" id="UP000001401">
    <property type="component" value="Chromosome"/>
</dbReference>
<keyword evidence="1" id="KW-0418">Kinase</keyword>